<dbReference type="Proteomes" id="UP000887576">
    <property type="component" value="Unplaced"/>
</dbReference>
<evidence type="ECO:0000313" key="1">
    <source>
        <dbReference type="Proteomes" id="UP000887576"/>
    </source>
</evidence>
<evidence type="ECO:0000313" key="2">
    <source>
        <dbReference type="WBParaSite" id="JU765_v2.g2829.t1"/>
    </source>
</evidence>
<organism evidence="1 2">
    <name type="scientific">Panagrolaimus sp. JU765</name>
    <dbReference type="NCBI Taxonomy" id="591449"/>
    <lineage>
        <taxon>Eukaryota</taxon>
        <taxon>Metazoa</taxon>
        <taxon>Ecdysozoa</taxon>
        <taxon>Nematoda</taxon>
        <taxon>Chromadorea</taxon>
        <taxon>Rhabditida</taxon>
        <taxon>Tylenchina</taxon>
        <taxon>Panagrolaimomorpha</taxon>
        <taxon>Panagrolaimoidea</taxon>
        <taxon>Panagrolaimidae</taxon>
        <taxon>Panagrolaimus</taxon>
    </lineage>
</organism>
<dbReference type="WBParaSite" id="JU765_v2.g2829.t1">
    <property type="protein sequence ID" value="JU765_v2.g2829.t1"/>
    <property type="gene ID" value="JU765_v2.g2829"/>
</dbReference>
<proteinExistence type="predicted"/>
<reference evidence="2" key="1">
    <citation type="submission" date="2022-11" db="UniProtKB">
        <authorList>
            <consortium name="WormBaseParasite"/>
        </authorList>
    </citation>
    <scope>IDENTIFICATION</scope>
</reference>
<protein>
    <submittedName>
        <fullName evidence="2">Uncharacterized protein</fullName>
    </submittedName>
</protein>
<sequence>MSQNALNKKDFLFLNTEGGSGGSITDKIKNFLPKIAKANEELESADEATRKNLIMEQDLKELTDDDEGEEANYEDEEEGSGDEDEGDLEEEVEEDHVAVTFTTFKEDGEKNAEDSGDFVVRKSEDEPASKKPKVDE</sequence>
<name>A0AC34R2X0_9BILA</name>
<accession>A0AC34R2X0</accession>